<protein>
    <submittedName>
        <fullName evidence="1">Uncharacterized protein</fullName>
    </submittedName>
</protein>
<dbReference type="EMBL" id="CAJNNV010011889">
    <property type="protein sequence ID" value="CAE8600170.1"/>
    <property type="molecule type" value="Genomic_DNA"/>
</dbReference>
<keyword evidence="2" id="KW-1185">Reference proteome</keyword>
<evidence type="ECO:0000313" key="2">
    <source>
        <dbReference type="Proteomes" id="UP000654075"/>
    </source>
</evidence>
<reference evidence="1" key="1">
    <citation type="submission" date="2021-02" db="EMBL/GenBank/DDBJ databases">
        <authorList>
            <person name="Dougan E. K."/>
            <person name="Rhodes N."/>
            <person name="Thang M."/>
            <person name="Chan C."/>
        </authorList>
    </citation>
    <scope>NUCLEOTIDE SEQUENCE</scope>
</reference>
<gene>
    <name evidence="1" type="ORF">PGLA1383_LOCUS18504</name>
</gene>
<comment type="caution">
    <text evidence="1">The sequence shown here is derived from an EMBL/GenBank/DDBJ whole genome shotgun (WGS) entry which is preliminary data.</text>
</comment>
<name>A0A813EQZ4_POLGL</name>
<dbReference type="Proteomes" id="UP000654075">
    <property type="component" value="Unassembled WGS sequence"/>
</dbReference>
<accession>A0A813EQZ4</accession>
<dbReference type="AlphaFoldDB" id="A0A813EQZ4"/>
<evidence type="ECO:0000313" key="1">
    <source>
        <dbReference type="EMBL" id="CAE8600170.1"/>
    </source>
</evidence>
<organism evidence="1 2">
    <name type="scientific">Polarella glacialis</name>
    <name type="common">Dinoflagellate</name>
    <dbReference type="NCBI Taxonomy" id="89957"/>
    <lineage>
        <taxon>Eukaryota</taxon>
        <taxon>Sar</taxon>
        <taxon>Alveolata</taxon>
        <taxon>Dinophyceae</taxon>
        <taxon>Suessiales</taxon>
        <taxon>Suessiaceae</taxon>
        <taxon>Polarella</taxon>
    </lineage>
</organism>
<feature type="non-terminal residue" evidence="1">
    <location>
        <position position="125"/>
    </location>
</feature>
<proteinExistence type="predicted"/>
<sequence>MRSQRLSRDALFDVLGTGCSVEHSASLDPRTFLKSPGLELLRTSAAPDAEASASGARNTVSCYRLSHLPPGSEEILVEHCGESVAGGCLVDREQLGGDDTGVALWPDAFALCAWLAANHQEIEGS</sequence>